<feature type="compositionally biased region" description="Basic and acidic residues" evidence="1">
    <location>
        <begin position="96"/>
        <end position="107"/>
    </location>
</feature>
<proteinExistence type="predicted"/>
<feature type="region of interest" description="Disordered" evidence="1">
    <location>
        <begin position="42"/>
        <end position="107"/>
    </location>
</feature>
<feature type="signal peptide" evidence="2">
    <location>
        <begin position="1"/>
        <end position="37"/>
    </location>
</feature>
<evidence type="ECO:0000313" key="4">
    <source>
        <dbReference type="Proteomes" id="UP000636709"/>
    </source>
</evidence>
<protein>
    <submittedName>
        <fullName evidence="3">Uncharacterized protein</fullName>
    </submittedName>
</protein>
<dbReference type="Gramene" id="Dexi7B01G0024360.1">
    <property type="protein sequence ID" value="Dexi7B01G0024360.1:cds"/>
    <property type="gene ID" value="Dexi7B01G0024360"/>
</dbReference>
<organism evidence="3 4">
    <name type="scientific">Digitaria exilis</name>
    <dbReference type="NCBI Taxonomy" id="1010633"/>
    <lineage>
        <taxon>Eukaryota</taxon>
        <taxon>Viridiplantae</taxon>
        <taxon>Streptophyta</taxon>
        <taxon>Embryophyta</taxon>
        <taxon>Tracheophyta</taxon>
        <taxon>Spermatophyta</taxon>
        <taxon>Magnoliopsida</taxon>
        <taxon>Liliopsida</taxon>
        <taxon>Poales</taxon>
        <taxon>Poaceae</taxon>
        <taxon>PACMAD clade</taxon>
        <taxon>Panicoideae</taxon>
        <taxon>Panicodae</taxon>
        <taxon>Paniceae</taxon>
        <taxon>Anthephorinae</taxon>
        <taxon>Digitaria</taxon>
    </lineage>
</organism>
<dbReference type="Proteomes" id="UP000636709">
    <property type="component" value="Unassembled WGS sequence"/>
</dbReference>
<accession>A0A835KQF9</accession>
<reference evidence="3" key="1">
    <citation type="submission" date="2020-07" db="EMBL/GenBank/DDBJ databases">
        <title>Genome sequence and genetic diversity analysis of an under-domesticated orphan crop, white fonio (Digitaria exilis).</title>
        <authorList>
            <person name="Bennetzen J.L."/>
            <person name="Chen S."/>
            <person name="Ma X."/>
            <person name="Wang X."/>
            <person name="Yssel A.E.J."/>
            <person name="Chaluvadi S.R."/>
            <person name="Johnson M."/>
            <person name="Gangashetty P."/>
            <person name="Hamidou F."/>
            <person name="Sanogo M.D."/>
            <person name="Zwaenepoel A."/>
            <person name="Wallace J."/>
            <person name="Van De Peer Y."/>
            <person name="Van Deynze A."/>
        </authorList>
    </citation>
    <scope>NUCLEOTIDE SEQUENCE</scope>
    <source>
        <tissue evidence="3">Leaves</tissue>
    </source>
</reference>
<evidence type="ECO:0000313" key="3">
    <source>
        <dbReference type="EMBL" id="KAF8769339.1"/>
    </source>
</evidence>
<dbReference type="OrthoDB" id="690829at2759"/>
<dbReference type="EMBL" id="JACEFO010000450">
    <property type="protein sequence ID" value="KAF8769339.1"/>
    <property type="molecule type" value="Genomic_DNA"/>
</dbReference>
<evidence type="ECO:0000256" key="1">
    <source>
        <dbReference type="SAM" id="MobiDB-lite"/>
    </source>
</evidence>
<dbReference type="AlphaFoldDB" id="A0A835KQF9"/>
<name>A0A835KQF9_9POAL</name>
<comment type="caution">
    <text evidence="3">The sequence shown here is derived from an EMBL/GenBank/DDBJ whole genome shotgun (WGS) entry which is preliminary data.</text>
</comment>
<keyword evidence="2" id="KW-0732">Signal</keyword>
<evidence type="ECO:0000256" key="2">
    <source>
        <dbReference type="SAM" id="SignalP"/>
    </source>
</evidence>
<gene>
    <name evidence="3" type="ORF">HU200_006858</name>
</gene>
<feature type="compositionally biased region" description="Pro residues" evidence="1">
    <location>
        <begin position="73"/>
        <end position="83"/>
    </location>
</feature>
<feature type="chain" id="PRO_5032435774" evidence="2">
    <location>
        <begin position="38"/>
        <end position="107"/>
    </location>
</feature>
<keyword evidence="4" id="KW-1185">Reference proteome</keyword>
<sequence>MSGFFQRRRSSSSSRSVLVFLLLAATLLLLATCFVDGARGAGMAAKTRSDDDDSRPRPAMAAMSGSRAYRYPLRPPKVIPPSGPSEGHNSVGPAESRSRREEDRTTP</sequence>